<comment type="caution">
    <text evidence="3">The sequence shown here is derived from an EMBL/GenBank/DDBJ whole genome shotgun (WGS) entry which is preliminary data.</text>
</comment>
<feature type="domain" description="Alkyl hydroperoxide reductase subunit C/ Thiol specific antioxidant" evidence="2">
    <location>
        <begin position="104"/>
        <end position="218"/>
    </location>
</feature>
<feature type="signal peptide" evidence="1">
    <location>
        <begin position="1"/>
        <end position="21"/>
    </location>
</feature>
<feature type="chain" id="PRO_5045891682" evidence="1">
    <location>
        <begin position="22"/>
        <end position="235"/>
    </location>
</feature>
<dbReference type="InterPro" id="IPR036249">
    <property type="entry name" value="Thioredoxin-like_sf"/>
</dbReference>
<reference evidence="3 4" key="1">
    <citation type="submission" date="2024-02" db="EMBL/GenBank/DDBJ databases">
        <title>A Gaetbulibacter species isolated from tidal flats and genomic insights of their niches.</title>
        <authorList>
            <person name="Ye Y."/>
        </authorList>
    </citation>
    <scope>NUCLEOTIDE SEQUENCE [LARGE SCALE GENOMIC DNA]</scope>
    <source>
        <strain evidence="3 4">KYW382</strain>
    </source>
</reference>
<proteinExistence type="predicted"/>
<keyword evidence="1" id="KW-0732">Signal</keyword>
<evidence type="ECO:0000313" key="3">
    <source>
        <dbReference type="EMBL" id="MFH6770686.1"/>
    </source>
</evidence>
<evidence type="ECO:0000259" key="2">
    <source>
        <dbReference type="Pfam" id="PF00578"/>
    </source>
</evidence>
<keyword evidence="4" id="KW-1185">Reference proteome</keyword>
<evidence type="ECO:0000313" key="4">
    <source>
        <dbReference type="Proteomes" id="UP001610100"/>
    </source>
</evidence>
<name>A0ABW7MV32_9FLAO</name>
<dbReference type="InterPro" id="IPR000866">
    <property type="entry name" value="AhpC/TSA"/>
</dbReference>
<protein>
    <submittedName>
        <fullName evidence="3">Redoxin domain-containing protein</fullName>
    </submittedName>
</protein>
<dbReference type="Proteomes" id="UP001610100">
    <property type="component" value="Unassembled WGS sequence"/>
</dbReference>
<dbReference type="RefSeq" id="WP_344739119.1">
    <property type="nucleotide sequence ID" value="NZ_BAABAY010000001.1"/>
</dbReference>
<dbReference type="Gene3D" id="3.40.30.10">
    <property type="entry name" value="Glutaredoxin"/>
    <property type="match status" value="1"/>
</dbReference>
<evidence type="ECO:0000256" key="1">
    <source>
        <dbReference type="SAM" id="SignalP"/>
    </source>
</evidence>
<dbReference type="EMBL" id="JBAWKB010000001">
    <property type="protein sequence ID" value="MFH6770686.1"/>
    <property type="molecule type" value="Genomic_DNA"/>
</dbReference>
<gene>
    <name evidence="3" type="ORF">V8G58_01980</name>
</gene>
<dbReference type="Pfam" id="PF00578">
    <property type="entry name" value="AhpC-TSA"/>
    <property type="match status" value="1"/>
</dbReference>
<sequence>MQKTVSLSLFFLLCISLGAQTPIGVKHTKVSVDTSFSVDKVYNKITGEKVSPEMFQKLLAINPKLILEPVIDKKGEIIKYLYDPQNLKIRVYKPGKTSLVEGFSFPDYNLKTVDGKTMDFNDLKGKMVILRFEMEADSFRFKKHEIAGMDQKINETNRNTEIEAIIIFNANKDEINRGFDLENSNFKLIPNGGNILRQLNVNRFPYTVVLNKEGVVMAVFKYSDEMNILELLNKA</sequence>
<accession>A0ABW7MV32</accession>
<dbReference type="SUPFAM" id="SSF52833">
    <property type="entry name" value="Thioredoxin-like"/>
    <property type="match status" value="1"/>
</dbReference>
<organism evidence="3 4">
    <name type="scientific">Gaetbulibacter aestuarii</name>
    <dbReference type="NCBI Taxonomy" id="1502358"/>
    <lineage>
        <taxon>Bacteria</taxon>
        <taxon>Pseudomonadati</taxon>
        <taxon>Bacteroidota</taxon>
        <taxon>Flavobacteriia</taxon>
        <taxon>Flavobacteriales</taxon>
        <taxon>Flavobacteriaceae</taxon>
        <taxon>Gaetbulibacter</taxon>
    </lineage>
</organism>